<dbReference type="SUPFAM" id="SSF54843">
    <property type="entry name" value="Ribosomal protein L22"/>
    <property type="match status" value="2"/>
</dbReference>
<dbReference type="GO" id="GO:0003735">
    <property type="term" value="F:structural constituent of ribosome"/>
    <property type="evidence" value="ECO:0007669"/>
    <property type="project" value="InterPro"/>
</dbReference>
<sequence>MLRSVWSAGLRSRLPCCQNAAAAALLRPMSSTSINDTTVTEDTAADFSYVGRKQGKTHYYDAFNQHLKDEGLFMAKDDRDFMRGKGRWKTLAAEQYDAAQIVRRQELAIRVSPLKLNLVAKLVRGLTVRQAVAQLTFSKKKHAKVHQRVRQVVAQLTFSKKKHAKVYRRSLTVRQAVAQLTFSRKKHAKTTLQLLSDACREAREKFGFIPDQLELDQIYVGKGEQQKRQRIMGKGRTGLGYRRWAHLTVHLREIDFDGKISSSRAFKRNRLRPPLTCQRCDRSYEQCDCTRLSHTICDRFPETALNLTLTLIPHCAQDVRAARHWMKLKLQTQALVERENDREQRSAGGTAR</sequence>
<dbReference type="Proteomes" id="UP000664859">
    <property type="component" value="Unassembled WGS sequence"/>
</dbReference>
<evidence type="ECO:0000256" key="4">
    <source>
        <dbReference type="RuleBase" id="RU004005"/>
    </source>
</evidence>
<dbReference type="Gene3D" id="3.90.470.10">
    <property type="entry name" value="Ribosomal protein L22/L17"/>
    <property type="match status" value="2"/>
</dbReference>
<evidence type="ECO:0000256" key="2">
    <source>
        <dbReference type="ARBA" id="ARBA00022980"/>
    </source>
</evidence>
<dbReference type="GO" id="GO:0006412">
    <property type="term" value="P:translation"/>
    <property type="evidence" value="ECO:0007669"/>
    <property type="project" value="InterPro"/>
</dbReference>
<dbReference type="InterPro" id="IPR036394">
    <property type="entry name" value="Ribosomal_uL22_sf"/>
</dbReference>
<evidence type="ECO:0000256" key="3">
    <source>
        <dbReference type="ARBA" id="ARBA00023274"/>
    </source>
</evidence>
<name>A0A835ZCV4_9STRA</name>
<dbReference type="Pfam" id="PF00237">
    <property type="entry name" value="Ribosomal_L22"/>
    <property type="match status" value="2"/>
</dbReference>
<proteinExistence type="inferred from homology"/>
<comment type="similarity">
    <text evidence="1 4">Belongs to the universal ribosomal protein uL22 family.</text>
</comment>
<dbReference type="PANTHER" id="PTHR13501">
    <property type="entry name" value="CHLOROPLAST 50S RIBOSOMAL PROTEIN L22-RELATED"/>
    <property type="match status" value="1"/>
</dbReference>
<dbReference type="OrthoDB" id="416470at2759"/>
<organism evidence="5 6">
    <name type="scientific">Tribonema minus</name>
    <dbReference type="NCBI Taxonomy" id="303371"/>
    <lineage>
        <taxon>Eukaryota</taxon>
        <taxon>Sar</taxon>
        <taxon>Stramenopiles</taxon>
        <taxon>Ochrophyta</taxon>
        <taxon>PX clade</taxon>
        <taxon>Xanthophyceae</taxon>
        <taxon>Tribonematales</taxon>
        <taxon>Tribonemataceae</taxon>
        <taxon>Tribonema</taxon>
    </lineage>
</organism>
<gene>
    <name evidence="5" type="ORF">JKP88DRAFT_266799</name>
</gene>
<keyword evidence="6" id="KW-1185">Reference proteome</keyword>
<evidence type="ECO:0008006" key="7">
    <source>
        <dbReference type="Google" id="ProtNLM"/>
    </source>
</evidence>
<dbReference type="PANTHER" id="PTHR13501:SF10">
    <property type="entry name" value="LARGE RIBOSOMAL SUBUNIT PROTEIN UL22M"/>
    <property type="match status" value="1"/>
</dbReference>
<dbReference type="GO" id="GO:0015934">
    <property type="term" value="C:large ribosomal subunit"/>
    <property type="evidence" value="ECO:0007669"/>
    <property type="project" value="InterPro"/>
</dbReference>
<evidence type="ECO:0000256" key="1">
    <source>
        <dbReference type="ARBA" id="ARBA00009451"/>
    </source>
</evidence>
<keyword evidence="3 4" id="KW-0687">Ribonucleoprotein</keyword>
<dbReference type="InterPro" id="IPR047867">
    <property type="entry name" value="Ribosomal_uL22_bac/org-type"/>
</dbReference>
<comment type="caution">
    <text evidence="5">The sequence shown here is derived from an EMBL/GenBank/DDBJ whole genome shotgun (WGS) entry which is preliminary data.</text>
</comment>
<dbReference type="EMBL" id="JAFCMP010000029">
    <property type="protein sequence ID" value="KAG5190738.1"/>
    <property type="molecule type" value="Genomic_DNA"/>
</dbReference>
<protein>
    <recommendedName>
        <fullName evidence="7">39S ribosomal protein L22, mitochondrial</fullName>
    </recommendedName>
</protein>
<accession>A0A835ZCV4</accession>
<reference evidence="5" key="1">
    <citation type="submission" date="2021-02" db="EMBL/GenBank/DDBJ databases">
        <title>First Annotated Genome of the Yellow-green Alga Tribonema minus.</title>
        <authorList>
            <person name="Mahan K.M."/>
        </authorList>
    </citation>
    <scope>NUCLEOTIDE SEQUENCE</scope>
    <source>
        <strain evidence="5">UTEX B ZZ1240</strain>
    </source>
</reference>
<keyword evidence="2 4" id="KW-0689">Ribosomal protein</keyword>
<dbReference type="InterPro" id="IPR001063">
    <property type="entry name" value="Ribosomal_uL22"/>
</dbReference>
<evidence type="ECO:0000313" key="6">
    <source>
        <dbReference type="Proteomes" id="UP000664859"/>
    </source>
</evidence>
<dbReference type="AlphaFoldDB" id="A0A835ZCV4"/>
<evidence type="ECO:0000313" key="5">
    <source>
        <dbReference type="EMBL" id="KAG5190738.1"/>
    </source>
</evidence>